<dbReference type="RefSeq" id="XP_062713505.1">
    <property type="nucleotide sequence ID" value="XM_062857521.1"/>
</dbReference>
<evidence type="ECO:0000313" key="2">
    <source>
        <dbReference type="EnsemblMetazoa" id="AALFPA23_022173.P32837"/>
    </source>
</evidence>
<dbReference type="PANTHER" id="PTHR37984:SF5">
    <property type="entry name" value="PROTEIN NYNRIN-LIKE"/>
    <property type="match status" value="1"/>
</dbReference>
<name>A0ABM1ZVZ1_AEDAL</name>
<dbReference type="GeneID" id="134290389"/>
<dbReference type="InterPro" id="IPR012337">
    <property type="entry name" value="RNaseH-like_sf"/>
</dbReference>
<dbReference type="Pfam" id="PF13683">
    <property type="entry name" value="rve_3"/>
    <property type="match status" value="1"/>
</dbReference>
<protein>
    <recommendedName>
        <fullName evidence="1">Integrase catalytic domain-containing protein</fullName>
    </recommendedName>
</protein>
<proteinExistence type="predicted"/>
<evidence type="ECO:0000259" key="1">
    <source>
        <dbReference type="PROSITE" id="PS50994"/>
    </source>
</evidence>
<sequence>MARSAGNQVHVIENLMVVLLNQSFATFGVPEVIVSDNGTQLSSHEFQAFCTSQGIHHIRAAPYHPQSNGLAERFVDTLKRSLRKIRSGGETLEEALYTFLQVYRTTPTGDLDGRSPAEVMFNRPLRTVSSMLRPIERANTESKGRTKQNAAFNKKHGALQRSFLNGDPVYAQVHRANSWQWEPATVIERIGKVNYNVFLIRSHANQLKTRVPERRTAPADQLTPLSVFFDGFGLAIPTETPPNAIPL</sequence>
<dbReference type="SUPFAM" id="SSF53098">
    <property type="entry name" value="Ribonuclease H-like"/>
    <property type="match status" value="1"/>
</dbReference>
<dbReference type="InterPro" id="IPR036397">
    <property type="entry name" value="RNaseH_sf"/>
</dbReference>
<dbReference type="Proteomes" id="UP000069940">
    <property type="component" value="Unassembled WGS sequence"/>
</dbReference>
<organism evidence="2 3">
    <name type="scientific">Aedes albopictus</name>
    <name type="common">Asian tiger mosquito</name>
    <name type="synonym">Stegomyia albopicta</name>
    <dbReference type="NCBI Taxonomy" id="7160"/>
    <lineage>
        <taxon>Eukaryota</taxon>
        <taxon>Metazoa</taxon>
        <taxon>Ecdysozoa</taxon>
        <taxon>Arthropoda</taxon>
        <taxon>Hexapoda</taxon>
        <taxon>Insecta</taxon>
        <taxon>Pterygota</taxon>
        <taxon>Neoptera</taxon>
        <taxon>Endopterygota</taxon>
        <taxon>Diptera</taxon>
        <taxon>Nematocera</taxon>
        <taxon>Culicoidea</taxon>
        <taxon>Culicidae</taxon>
        <taxon>Culicinae</taxon>
        <taxon>Aedini</taxon>
        <taxon>Aedes</taxon>
        <taxon>Stegomyia</taxon>
    </lineage>
</organism>
<keyword evidence="3" id="KW-1185">Reference proteome</keyword>
<feature type="domain" description="Integrase catalytic" evidence="1">
    <location>
        <begin position="1"/>
        <end position="124"/>
    </location>
</feature>
<dbReference type="InterPro" id="IPR050951">
    <property type="entry name" value="Retrovirus_Pol_polyprotein"/>
</dbReference>
<dbReference type="PANTHER" id="PTHR37984">
    <property type="entry name" value="PROTEIN CBG26694"/>
    <property type="match status" value="1"/>
</dbReference>
<reference evidence="3" key="1">
    <citation type="journal article" date="2015" name="Proc. Natl. Acad. Sci. U.S.A.">
        <title>Genome sequence of the Asian Tiger mosquito, Aedes albopictus, reveals insights into its biology, genetics, and evolution.</title>
        <authorList>
            <person name="Chen X.G."/>
            <person name="Jiang X."/>
            <person name="Gu J."/>
            <person name="Xu M."/>
            <person name="Wu Y."/>
            <person name="Deng Y."/>
            <person name="Zhang C."/>
            <person name="Bonizzoni M."/>
            <person name="Dermauw W."/>
            <person name="Vontas J."/>
            <person name="Armbruster P."/>
            <person name="Huang X."/>
            <person name="Yang Y."/>
            <person name="Zhang H."/>
            <person name="He W."/>
            <person name="Peng H."/>
            <person name="Liu Y."/>
            <person name="Wu K."/>
            <person name="Chen J."/>
            <person name="Lirakis M."/>
            <person name="Topalis P."/>
            <person name="Van Leeuwen T."/>
            <person name="Hall A.B."/>
            <person name="Jiang X."/>
            <person name="Thorpe C."/>
            <person name="Mueller R.L."/>
            <person name="Sun C."/>
            <person name="Waterhouse R.M."/>
            <person name="Yan G."/>
            <person name="Tu Z.J."/>
            <person name="Fang X."/>
            <person name="James A.A."/>
        </authorList>
    </citation>
    <scope>NUCLEOTIDE SEQUENCE [LARGE SCALE GENOMIC DNA]</scope>
    <source>
        <strain evidence="3">Foshan</strain>
    </source>
</reference>
<reference evidence="2" key="2">
    <citation type="submission" date="2025-05" db="UniProtKB">
        <authorList>
            <consortium name="EnsemblMetazoa"/>
        </authorList>
    </citation>
    <scope>IDENTIFICATION</scope>
    <source>
        <strain evidence="2">Foshan</strain>
    </source>
</reference>
<evidence type="ECO:0000313" key="3">
    <source>
        <dbReference type="Proteomes" id="UP000069940"/>
    </source>
</evidence>
<dbReference type="InterPro" id="IPR001584">
    <property type="entry name" value="Integrase_cat-core"/>
</dbReference>
<accession>A0ABM1ZVZ1</accession>
<dbReference type="Gene3D" id="3.30.420.10">
    <property type="entry name" value="Ribonuclease H-like superfamily/Ribonuclease H"/>
    <property type="match status" value="1"/>
</dbReference>
<dbReference type="PROSITE" id="PS50994">
    <property type="entry name" value="INTEGRASE"/>
    <property type="match status" value="1"/>
</dbReference>
<dbReference type="EnsemblMetazoa" id="AALFPA23_022173.R32837">
    <property type="protein sequence ID" value="AALFPA23_022173.P32837"/>
    <property type="gene ID" value="AALFPA23_022173"/>
</dbReference>